<evidence type="ECO:0000256" key="1">
    <source>
        <dbReference type="SAM" id="MobiDB-lite"/>
    </source>
</evidence>
<keyword evidence="3" id="KW-1185">Reference proteome</keyword>
<dbReference type="AlphaFoldDB" id="A0A176RZN2"/>
<dbReference type="EMBL" id="LUTY01001835">
    <property type="protein sequence ID" value="OAD21147.1"/>
    <property type="molecule type" value="Genomic_DNA"/>
</dbReference>
<accession>A0A176RZN2</accession>
<sequence length="52" mass="6120">MHVPKQSIHPINHKKCQAKKRRTKSNRVPSINESTPLFRFAIVSRYAFLCVR</sequence>
<feature type="region of interest" description="Disordered" evidence="1">
    <location>
        <begin position="1"/>
        <end position="30"/>
    </location>
</feature>
<protein>
    <submittedName>
        <fullName evidence="2">Uncharacterized protein</fullName>
    </submittedName>
</protein>
<evidence type="ECO:0000313" key="2">
    <source>
        <dbReference type="EMBL" id="OAD21147.1"/>
    </source>
</evidence>
<name>A0A176RZN2_9GAMM</name>
<proteinExistence type="predicted"/>
<reference evidence="2 3" key="1">
    <citation type="submission" date="2016-05" db="EMBL/GenBank/DDBJ databases">
        <title>Single-cell genome of chain-forming Candidatus Thiomargarita nelsonii and comparison to other large sulfur-oxidizing bacteria.</title>
        <authorList>
            <person name="Winkel M."/>
            <person name="Salman V."/>
            <person name="Woyke T."/>
            <person name="Schulz-Vogt H."/>
            <person name="Richter M."/>
            <person name="Flood B."/>
            <person name="Bailey J."/>
            <person name="Amann R."/>
            <person name="Mussmann M."/>
        </authorList>
    </citation>
    <scope>NUCLEOTIDE SEQUENCE [LARGE SCALE GENOMIC DNA]</scope>
    <source>
        <strain evidence="2 3">THI036</strain>
    </source>
</reference>
<comment type="caution">
    <text evidence="2">The sequence shown here is derived from an EMBL/GenBank/DDBJ whole genome shotgun (WGS) entry which is preliminary data.</text>
</comment>
<dbReference type="Proteomes" id="UP000076962">
    <property type="component" value="Unassembled WGS sequence"/>
</dbReference>
<feature type="compositionally biased region" description="Basic residues" evidence="1">
    <location>
        <begin position="11"/>
        <end position="25"/>
    </location>
</feature>
<organism evidence="2 3">
    <name type="scientific">Candidatus Thiomargarita nelsonii</name>
    <dbReference type="NCBI Taxonomy" id="1003181"/>
    <lineage>
        <taxon>Bacteria</taxon>
        <taxon>Pseudomonadati</taxon>
        <taxon>Pseudomonadota</taxon>
        <taxon>Gammaproteobacteria</taxon>
        <taxon>Thiotrichales</taxon>
        <taxon>Thiotrichaceae</taxon>
        <taxon>Thiomargarita</taxon>
    </lineage>
</organism>
<gene>
    <name evidence="2" type="ORF">THIOM_003094</name>
</gene>
<evidence type="ECO:0000313" key="3">
    <source>
        <dbReference type="Proteomes" id="UP000076962"/>
    </source>
</evidence>